<organism evidence="12 13">
    <name type="scientific">Otolemur garnettii</name>
    <name type="common">Small-eared galago</name>
    <name type="synonym">Garnett's greater bushbaby</name>
    <dbReference type="NCBI Taxonomy" id="30611"/>
    <lineage>
        <taxon>Eukaryota</taxon>
        <taxon>Metazoa</taxon>
        <taxon>Chordata</taxon>
        <taxon>Craniata</taxon>
        <taxon>Vertebrata</taxon>
        <taxon>Euteleostomi</taxon>
        <taxon>Mammalia</taxon>
        <taxon>Eutheria</taxon>
        <taxon>Euarchontoglires</taxon>
        <taxon>Primates</taxon>
        <taxon>Strepsirrhini</taxon>
        <taxon>Lorisiformes</taxon>
        <taxon>Galagidae</taxon>
        <taxon>Otolemur</taxon>
    </lineage>
</organism>
<proteinExistence type="inferred from homology"/>
<evidence type="ECO:0000256" key="1">
    <source>
        <dbReference type="ARBA" id="ARBA00001946"/>
    </source>
</evidence>
<dbReference type="InterPro" id="IPR023123">
    <property type="entry name" value="Tubulin_C"/>
</dbReference>
<dbReference type="Pfam" id="PF03953">
    <property type="entry name" value="Tubulin_C"/>
    <property type="match status" value="1"/>
</dbReference>
<feature type="domain" description="Tubulin/FtsZ 2-layer sandwich" evidence="11">
    <location>
        <begin position="132"/>
        <end position="257"/>
    </location>
</feature>
<sequence length="305" mass="34729">VRERISVPVGQAGVQISNAHWELYCFKHGLQPDGHMPSDKTIGGSDDSNTFFSDTGAGKHVPKAVSMDLESTVGDQMRTGTCRQLFHPEQLITGKEDAANNYARRHYTTNLNRLTRQILSSISDSLQFHWALNEDLAEFQTHLVPYPRMHFPATYTRVISVEKVYHEQLSVAKITNACLEPANQMFKYNPRSGKYMACCMLFRGHMVPKDVNVVTAPIKTKCTIQFVDWYPTGFWALTSSPPLWSLRPGHAWTTLCSILGHWYVEEGMEEGEPLEAHRDLEGLEKDYERVGVDSWEAQTKEEEEY</sequence>
<evidence type="ECO:0000256" key="2">
    <source>
        <dbReference type="ARBA" id="ARBA00004245"/>
    </source>
</evidence>
<dbReference type="PRINTS" id="PR01162">
    <property type="entry name" value="ALPHATUBULIN"/>
</dbReference>
<evidence type="ECO:0000313" key="13">
    <source>
        <dbReference type="Proteomes" id="UP000005225"/>
    </source>
</evidence>
<dbReference type="GeneTree" id="ENSGT00950000182825"/>
<dbReference type="AlphaFoldDB" id="H0XHF1"/>
<dbReference type="InterPro" id="IPR002452">
    <property type="entry name" value="Alpha_tubulin"/>
</dbReference>
<dbReference type="InterPro" id="IPR037103">
    <property type="entry name" value="Tubulin/FtsZ-like_C"/>
</dbReference>
<evidence type="ECO:0000313" key="12">
    <source>
        <dbReference type="Ensembl" id="ENSOGAP00000015541.1"/>
    </source>
</evidence>
<keyword evidence="9" id="KW-0206">Cytoskeleton</keyword>
<dbReference type="PANTHER" id="PTHR11588">
    <property type="entry name" value="TUBULIN"/>
    <property type="match status" value="1"/>
</dbReference>
<evidence type="ECO:0000256" key="10">
    <source>
        <dbReference type="ARBA" id="ARBA00049117"/>
    </source>
</evidence>
<reference evidence="12" key="3">
    <citation type="submission" date="2025-09" db="UniProtKB">
        <authorList>
            <consortium name="Ensembl"/>
        </authorList>
    </citation>
    <scope>IDENTIFICATION</scope>
</reference>
<dbReference type="SUPFAM" id="SSF52490">
    <property type="entry name" value="Tubulin nucleotide-binding domain-like"/>
    <property type="match status" value="1"/>
</dbReference>
<keyword evidence="6" id="KW-0547">Nucleotide-binding</keyword>
<dbReference type="Gene3D" id="1.10.287.600">
    <property type="entry name" value="Helix hairpin bin"/>
    <property type="match status" value="1"/>
</dbReference>
<dbReference type="STRING" id="30611.ENSOGAP00000015541"/>
<evidence type="ECO:0000256" key="4">
    <source>
        <dbReference type="ARBA" id="ARBA00022490"/>
    </source>
</evidence>
<dbReference type="SMART" id="SM00865">
    <property type="entry name" value="Tubulin_C"/>
    <property type="match status" value="1"/>
</dbReference>
<reference evidence="12" key="2">
    <citation type="submission" date="2025-08" db="UniProtKB">
        <authorList>
            <consortium name="Ensembl"/>
        </authorList>
    </citation>
    <scope>IDENTIFICATION</scope>
</reference>
<evidence type="ECO:0000256" key="9">
    <source>
        <dbReference type="ARBA" id="ARBA00023212"/>
    </source>
</evidence>
<dbReference type="PRINTS" id="PR01161">
    <property type="entry name" value="TUBULIN"/>
</dbReference>
<dbReference type="InterPro" id="IPR008280">
    <property type="entry name" value="Tub_FtsZ_C"/>
</dbReference>
<dbReference type="SUPFAM" id="SSF55307">
    <property type="entry name" value="Tubulin C-terminal domain-like"/>
    <property type="match status" value="1"/>
</dbReference>
<dbReference type="InterPro" id="IPR036525">
    <property type="entry name" value="Tubulin/FtsZ_GTPase_sf"/>
</dbReference>
<dbReference type="GO" id="GO:0005525">
    <property type="term" value="F:GTP binding"/>
    <property type="evidence" value="ECO:0007669"/>
    <property type="project" value="UniProtKB-KW"/>
</dbReference>
<accession>H0XHF1</accession>
<dbReference type="InterPro" id="IPR018316">
    <property type="entry name" value="Tubulin/FtsZ_2-layer-sand-dom"/>
</dbReference>
<evidence type="ECO:0000256" key="8">
    <source>
        <dbReference type="ARBA" id="ARBA00023134"/>
    </source>
</evidence>
<dbReference type="EMBL" id="AAQR03021671">
    <property type="status" value="NOT_ANNOTATED_CDS"/>
    <property type="molecule type" value="Genomic_DNA"/>
</dbReference>
<dbReference type="Ensembl" id="ENSOGAT00000024350.1">
    <property type="protein sequence ID" value="ENSOGAP00000015541.1"/>
    <property type="gene ID" value="ENSOGAG00000027120.1"/>
</dbReference>
<dbReference type="Gene3D" id="3.40.50.1440">
    <property type="entry name" value="Tubulin/FtsZ, GTPase domain"/>
    <property type="match status" value="2"/>
</dbReference>
<evidence type="ECO:0000259" key="11">
    <source>
        <dbReference type="SMART" id="SM00865"/>
    </source>
</evidence>
<dbReference type="GO" id="GO:0005200">
    <property type="term" value="F:structural constituent of cytoskeleton"/>
    <property type="evidence" value="ECO:0007669"/>
    <property type="project" value="InterPro"/>
</dbReference>
<dbReference type="HOGENOM" id="CLU_015718_0_1_1"/>
<name>H0XHF1_OTOGA</name>
<dbReference type="Proteomes" id="UP000005225">
    <property type="component" value="Unassembled WGS sequence"/>
</dbReference>
<dbReference type="Gene3D" id="3.30.1330.20">
    <property type="entry name" value="Tubulin/FtsZ, C-terminal domain"/>
    <property type="match status" value="1"/>
</dbReference>
<protein>
    <recommendedName>
        <fullName evidence="11">Tubulin/FtsZ 2-layer sandwich domain-containing protein</fullName>
    </recommendedName>
</protein>
<dbReference type="InParanoid" id="H0XHF1"/>
<keyword evidence="7" id="KW-0378">Hydrolase</keyword>
<dbReference type="eggNOG" id="KOG1376">
    <property type="taxonomic scope" value="Eukaryota"/>
</dbReference>
<dbReference type="Pfam" id="PF00091">
    <property type="entry name" value="Tubulin"/>
    <property type="match status" value="1"/>
</dbReference>
<dbReference type="GO" id="GO:0005874">
    <property type="term" value="C:microtubule"/>
    <property type="evidence" value="ECO:0007669"/>
    <property type="project" value="UniProtKB-KW"/>
</dbReference>
<evidence type="ECO:0000256" key="5">
    <source>
        <dbReference type="ARBA" id="ARBA00022701"/>
    </source>
</evidence>
<comment type="catalytic activity">
    <reaction evidence="10">
        <text>GTP + H2O = GDP + phosphate + H(+)</text>
        <dbReference type="Rhea" id="RHEA:19669"/>
        <dbReference type="ChEBI" id="CHEBI:15377"/>
        <dbReference type="ChEBI" id="CHEBI:15378"/>
        <dbReference type="ChEBI" id="CHEBI:37565"/>
        <dbReference type="ChEBI" id="CHEBI:43474"/>
        <dbReference type="ChEBI" id="CHEBI:58189"/>
    </reaction>
    <physiologicalReaction direction="left-to-right" evidence="10">
        <dbReference type="Rhea" id="RHEA:19670"/>
    </physiologicalReaction>
</comment>
<evidence type="ECO:0000256" key="6">
    <source>
        <dbReference type="ARBA" id="ARBA00022741"/>
    </source>
</evidence>
<comment type="cofactor">
    <cofactor evidence="1">
        <name>Mg(2+)</name>
        <dbReference type="ChEBI" id="CHEBI:18420"/>
    </cofactor>
</comment>
<keyword evidence="5" id="KW-0493">Microtubule</keyword>
<comment type="similarity">
    <text evidence="3">Belongs to the tubulin family.</text>
</comment>
<comment type="subcellular location">
    <subcellularLocation>
        <location evidence="2">Cytoplasm</location>
        <location evidence="2">Cytoskeleton</location>
    </subcellularLocation>
</comment>
<dbReference type="InterPro" id="IPR000217">
    <property type="entry name" value="Tubulin"/>
</dbReference>
<keyword evidence="13" id="KW-1185">Reference proteome</keyword>
<dbReference type="GO" id="GO:0016787">
    <property type="term" value="F:hydrolase activity"/>
    <property type="evidence" value="ECO:0007669"/>
    <property type="project" value="UniProtKB-KW"/>
</dbReference>
<reference evidence="13" key="1">
    <citation type="submission" date="2011-03" db="EMBL/GenBank/DDBJ databases">
        <title>Version 3 of the genome sequence of Otolemur garnettii (Bushbaby).</title>
        <authorList>
            <consortium name="The Broad Institute Genome Sequencing Platform"/>
            <person name="Di Palma F."/>
            <person name="Johnson J."/>
            <person name="Lander E.S."/>
            <person name="Lindblad-Toh K."/>
            <person name="Jaffe D.B."/>
            <person name="Gnerre S."/>
            <person name="MacCallum I."/>
            <person name="Przybylski D."/>
            <person name="Ribeiro F.J."/>
            <person name="Burton J.N."/>
            <person name="Walker B.J."/>
            <person name="Sharpe T."/>
            <person name="Hall G."/>
        </authorList>
    </citation>
    <scope>NUCLEOTIDE SEQUENCE [LARGE SCALE GENOMIC DNA]</scope>
</reference>
<evidence type="ECO:0000256" key="7">
    <source>
        <dbReference type="ARBA" id="ARBA00022801"/>
    </source>
</evidence>
<evidence type="ECO:0000256" key="3">
    <source>
        <dbReference type="ARBA" id="ARBA00009636"/>
    </source>
</evidence>
<dbReference type="InterPro" id="IPR003008">
    <property type="entry name" value="Tubulin_FtsZ_GTPase"/>
</dbReference>
<keyword evidence="8" id="KW-0342">GTP-binding</keyword>
<keyword evidence="4" id="KW-0963">Cytoplasm</keyword>
<dbReference type="GO" id="GO:0007017">
    <property type="term" value="P:microtubule-based process"/>
    <property type="evidence" value="ECO:0007669"/>
    <property type="project" value="InterPro"/>
</dbReference>